<dbReference type="Pfam" id="PF25954">
    <property type="entry name" value="Beta-barrel_RND_2"/>
    <property type="match status" value="1"/>
</dbReference>
<feature type="domain" description="CusB-like beta-barrel" evidence="6">
    <location>
        <begin position="195"/>
        <end position="267"/>
    </location>
</feature>
<feature type="coiled-coil region" evidence="2">
    <location>
        <begin position="95"/>
        <end position="122"/>
    </location>
</feature>
<dbReference type="PANTHER" id="PTHR30469:SF11">
    <property type="entry name" value="BLL4320 PROTEIN"/>
    <property type="match status" value="1"/>
</dbReference>
<dbReference type="Pfam" id="PF25876">
    <property type="entry name" value="HH_MFP_RND"/>
    <property type="match status" value="1"/>
</dbReference>
<dbReference type="GO" id="GO:1990281">
    <property type="term" value="C:efflux pump complex"/>
    <property type="evidence" value="ECO:0007669"/>
    <property type="project" value="TreeGrafter"/>
</dbReference>
<dbReference type="GO" id="GO:0015562">
    <property type="term" value="F:efflux transmembrane transporter activity"/>
    <property type="evidence" value="ECO:0007669"/>
    <property type="project" value="TreeGrafter"/>
</dbReference>
<dbReference type="Pfam" id="PF25917">
    <property type="entry name" value="BSH_RND"/>
    <property type="match status" value="1"/>
</dbReference>
<dbReference type="Gene3D" id="2.40.420.20">
    <property type="match status" value="1"/>
</dbReference>
<dbReference type="NCBIfam" id="TIGR01730">
    <property type="entry name" value="RND_mfp"/>
    <property type="match status" value="1"/>
</dbReference>
<dbReference type="InterPro" id="IPR058625">
    <property type="entry name" value="MdtA-like_BSH"/>
</dbReference>
<keyword evidence="2" id="KW-0175">Coiled coil</keyword>
<dbReference type="PANTHER" id="PTHR30469">
    <property type="entry name" value="MULTIDRUG RESISTANCE PROTEIN MDTA"/>
    <property type="match status" value="1"/>
</dbReference>
<evidence type="ECO:0000259" key="7">
    <source>
        <dbReference type="Pfam" id="PF25989"/>
    </source>
</evidence>
<accession>Q0VKV3</accession>
<feature type="region of interest" description="Disordered" evidence="3">
    <location>
        <begin position="356"/>
        <end position="382"/>
    </location>
</feature>
<dbReference type="Pfam" id="PF25989">
    <property type="entry name" value="YknX_C"/>
    <property type="match status" value="1"/>
</dbReference>
<evidence type="ECO:0000313" key="8">
    <source>
        <dbReference type="EMBL" id="CAL18195.1"/>
    </source>
</evidence>
<dbReference type="Gene3D" id="2.40.50.100">
    <property type="match status" value="1"/>
</dbReference>
<dbReference type="InterPro" id="IPR006143">
    <property type="entry name" value="RND_pump_MFP"/>
</dbReference>
<evidence type="ECO:0000259" key="6">
    <source>
        <dbReference type="Pfam" id="PF25954"/>
    </source>
</evidence>
<dbReference type="STRING" id="393595.ABO_2747"/>
<dbReference type="Proteomes" id="UP000008871">
    <property type="component" value="Chromosome"/>
</dbReference>
<comment type="similarity">
    <text evidence="1">Belongs to the membrane fusion protein (MFP) (TC 8.A.1) family.</text>
</comment>
<dbReference type="Gene3D" id="1.10.287.470">
    <property type="entry name" value="Helix hairpin bin"/>
    <property type="match status" value="1"/>
</dbReference>
<dbReference type="Gene3D" id="2.40.30.170">
    <property type="match status" value="1"/>
</dbReference>
<evidence type="ECO:0000256" key="2">
    <source>
        <dbReference type="SAM" id="Coils"/>
    </source>
</evidence>
<feature type="domain" description="Multidrug resistance protein MdtA-like barrel-sandwich hybrid" evidence="5">
    <location>
        <begin position="66"/>
        <end position="183"/>
    </location>
</feature>
<dbReference type="SUPFAM" id="SSF111369">
    <property type="entry name" value="HlyD-like secretion proteins"/>
    <property type="match status" value="1"/>
</dbReference>
<dbReference type="eggNOG" id="COG0845">
    <property type="taxonomic scope" value="Bacteria"/>
</dbReference>
<keyword evidence="9" id="KW-1185">Reference proteome</keyword>
<dbReference type="FunFam" id="2.40.30.170:FF:000010">
    <property type="entry name" value="Efflux RND transporter periplasmic adaptor subunit"/>
    <property type="match status" value="1"/>
</dbReference>
<evidence type="ECO:0000313" key="9">
    <source>
        <dbReference type="Proteomes" id="UP000008871"/>
    </source>
</evidence>
<dbReference type="RefSeq" id="WP_011590017.1">
    <property type="nucleotide sequence ID" value="NC_008260.1"/>
</dbReference>
<sequence length="382" mass="41626">MARIIAGLVLLVLVGVAVWWFWPTEQAPMGSRPPTAVNLAPSIERPLYDRVEAVGTARAAQAVVLLAEVPGRVAEIHFQQGQQVTRGQLLVTLDDRNARAELARAEAEYQRAKDDYRRGQQLVDRRAISQSEVDTFRTTLEAAEASRDVARANFSDHTIRAPFAGVLGLRQVDPGAYLQTGDPITTLDNVGHLEVDFQIPERYLAKLAVGLPVQIRNSAFENQAFEGSITHLDSRVNSSSRSLTVRARLNNPQGQLLPGQFLRVSVQLAQRDALLVPEQAVITQGAQSYVFTVSKDNRARRHPVTLGGRRDGWVEVTSGLTDKPDVVVNGHSRLGSGQPVKVIDDPEALLPGQRVLLNSEPADDAPFGEPQPNDSAVNEAAA</sequence>
<reference evidence="8 9" key="1">
    <citation type="journal article" date="2006" name="Nat. Biotechnol.">
        <title>Genome sequence of the ubiquitous hydrocarbon-degrading marine bacterium Alcanivorax borkumensis.</title>
        <authorList>
            <person name="Schneiker S."/>
            <person name="Martins dos Santos V.A.P."/>
            <person name="Bartels D."/>
            <person name="Bekel T."/>
            <person name="Brecht M."/>
            <person name="Buhrmester J."/>
            <person name="Chernikova T.N."/>
            <person name="Denaro R."/>
            <person name="Ferrer M."/>
            <person name="Gertler C."/>
            <person name="Goesmann A."/>
            <person name="Golyshina O.V."/>
            <person name="Kaminski F."/>
            <person name="Khachane A.N."/>
            <person name="Lang S."/>
            <person name="Linke B."/>
            <person name="McHardy A.C."/>
            <person name="Meyer F."/>
            <person name="Nechitaylo T."/>
            <person name="Puehler A."/>
            <person name="Regenhardt D."/>
            <person name="Rupp O."/>
            <person name="Sabirova J.S."/>
            <person name="Selbitschka W."/>
            <person name="Yakimov M.M."/>
            <person name="Timmis K.N."/>
            <person name="Vorhoelter F.-J."/>
            <person name="Weidner S."/>
            <person name="Kaiser O."/>
            <person name="Golyshin P.N."/>
        </authorList>
    </citation>
    <scope>NUCLEOTIDE SEQUENCE [LARGE SCALE GENOMIC DNA]</scope>
    <source>
        <strain evidence="9">ATCC 700651 / DSM 11573 / NCIMB 13689 / SK2</strain>
    </source>
</reference>
<dbReference type="AlphaFoldDB" id="Q0VKV3"/>
<proteinExistence type="inferred from homology"/>
<dbReference type="HOGENOM" id="CLU_018816_1_2_6"/>
<dbReference type="InterPro" id="IPR058792">
    <property type="entry name" value="Beta-barrel_RND_2"/>
</dbReference>
<evidence type="ECO:0000259" key="5">
    <source>
        <dbReference type="Pfam" id="PF25917"/>
    </source>
</evidence>
<feature type="domain" description="YknX-like C-terminal permuted SH3-like" evidence="7">
    <location>
        <begin position="274"/>
        <end position="342"/>
    </location>
</feature>
<feature type="domain" description="Multidrug resistance protein MdtA-like alpha-helical hairpin" evidence="4">
    <location>
        <begin position="96"/>
        <end position="153"/>
    </location>
</feature>
<dbReference type="OrthoDB" id="9800613at2"/>
<evidence type="ECO:0000256" key="3">
    <source>
        <dbReference type="SAM" id="MobiDB-lite"/>
    </source>
</evidence>
<organism evidence="8 9">
    <name type="scientific">Alcanivorax borkumensis (strain ATCC 700651 / DSM 11573 / NCIMB 13689 / SK2)</name>
    <dbReference type="NCBI Taxonomy" id="393595"/>
    <lineage>
        <taxon>Bacteria</taxon>
        <taxon>Pseudomonadati</taxon>
        <taxon>Pseudomonadota</taxon>
        <taxon>Gammaproteobacteria</taxon>
        <taxon>Oceanospirillales</taxon>
        <taxon>Alcanivoracaceae</taxon>
        <taxon>Alcanivorax</taxon>
    </lineage>
</organism>
<evidence type="ECO:0000256" key="1">
    <source>
        <dbReference type="ARBA" id="ARBA00009477"/>
    </source>
</evidence>
<dbReference type="KEGG" id="abo:ABO_2747"/>
<gene>
    <name evidence="8" type="ordered locus">ABO_2747</name>
</gene>
<name>Q0VKV3_ALCBS</name>
<protein>
    <submittedName>
        <fullName evidence="8">RND efflux membrane fusion protein, putative</fullName>
    </submittedName>
</protein>
<evidence type="ECO:0000259" key="4">
    <source>
        <dbReference type="Pfam" id="PF25876"/>
    </source>
</evidence>
<dbReference type="EMBL" id="AM286690">
    <property type="protein sequence ID" value="CAL18195.1"/>
    <property type="molecule type" value="Genomic_DNA"/>
</dbReference>
<dbReference type="InterPro" id="IPR058624">
    <property type="entry name" value="MdtA-like_HH"/>
</dbReference>
<dbReference type="InterPro" id="IPR058637">
    <property type="entry name" value="YknX-like_C"/>
</dbReference>